<dbReference type="SUPFAM" id="SSF54106">
    <property type="entry name" value="LysM domain"/>
    <property type="match status" value="1"/>
</dbReference>
<keyword evidence="1" id="KW-0732">Signal</keyword>
<dbReference type="AlphaFoldDB" id="A0AAW7ZAW1"/>
<gene>
    <name evidence="3" type="ORF">P6N53_06205</name>
</gene>
<feature type="domain" description="LysM" evidence="2">
    <location>
        <begin position="67"/>
        <end position="111"/>
    </location>
</feature>
<dbReference type="GO" id="GO:0004222">
    <property type="term" value="F:metalloendopeptidase activity"/>
    <property type="evidence" value="ECO:0007669"/>
    <property type="project" value="TreeGrafter"/>
</dbReference>
<keyword evidence="4" id="KW-1185">Reference proteome</keyword>
<feature type="chain" id="PRO_5043835432" evidence="1">
    <location>
        <begin position="32"/>
        <end position="308"/>
    </location>
</feature>
<dbReference type="PROSITE" id="PS51782">
    <property type="entry name" value="LYSM"/>
    <property type="match status" value="2"/>
</dbReference>
<dbReference type="RefSeq" id="WP_304541927.1">
    <property type="nucleotide sequence ID" value="NZ_JARPTC010000008.1"/>
</dbReference>
<feature type="signal peptide" evidence="1">
    <location>
        <begin position="1"/>
        <end position="31"/>
    </location>
</feature>
<dbReference type="EMBL" id="JARPTC010000008">
    <property type="protein sequence ID" value="MDO7786812.1"/>
    <property type="molecule type" value="Genomic_DNA"/>
</dbReference>
<dbReference type="InterPro" id="IPR011055">
    <property type="entry name" value="Dup_hybrid_motif"/>
</dbReference>
<dbReference type="SMART" id="SM00257">
    <property type="entry name" value="LysM"/>
    <property type="match status" value="2"/>
</dbReference>
<evidence type="ECO:0000313" key="3">
    <source>
        <dbReference type="EMBL" id="MDO7786812.1"/>
    </source>
</evidence>
<comment type="caution">
    <text evidence="3">The sequence shown here is derived from an EMBL/GenBank/DDBJ whole genome shotgun (WGS) entry which is preliminary data.</text>
</comment>
<reference evidence="3" key="1">
    <citation type="journal article" date="2023" name="J. Hazard. Mater.">
        <title>Anaerobic biodegradation of pyrene and benzo[a]pyrene by a new sulfate-reducing Desulforamulus aquiferis strain DSA.</title>
        <authorList>
            <person name="Zhang Z."/>
            <person name="Sun J."/>
            <person name="Gong X."/>
            <person name="Wang C."/>
            <person name="Wang H."/>
        </authorList>
    </citation>
    <scope>NUCLEOTIDE SEQUENCE</scope>
    <source>
        <strain evidence="3">DSA</strain>
    </source>
</reference>
<feature type="domain" description="LysM" evidence="2">
    <location>
        <begin position="117"/>
        <end position="161"/>
    </location>
</feature>
<proteinExistence type="predicted"/>
<dbReference type="Pfam" id="PF01476">
    <property type="entry name" value="LysM"/>
    <property type="match status" value="2"/>
</dbReference>
<dbReference type="InterPro" id="IPR036779">
    <property type="entry name" value="LysM_dom_sf"/>
</dbReference>
<sequence>MKLNITKKKVIAVLAASIITSSAFGVMPVNAGPDEVISQDGIYTPPVAQQEIINEVKPAAKVARVEIEYKVRPGDNLWSIAERSGVSIAKLAQANNLSQEELIFAGQTITIPGSSATYHQVVSGETLSHIAAQYGVDVRELMQANNLTNADFIRIGMRLTVPGEVAEEAVPTSGTQYGKIQIGGWAWPVAGEITSLFGIRGDRPHEGLDIGAGEGAVISATEAGTVVWSAPRGTYGLTVILDHGNGIRSLYAHCSSLLVHEGQQVKRDQPIARVGNTGNSQGPHLHMEILRQGVPLDPLLFLRERLFG</sequence>
<reference evidence="3" key="2">
    <citation type="submission" date="2023-03" db="EMBL/GenBank/DDBJ databases">
        <authorList>
            <person name="Zhang Z."/>
        </authorList>
    </citation>
    <scope>NUCLEOTIDE SEQUENCE</scope>
    <source>
        <strain evidence="3">DSA</strain>
    </source>
</reference>
<dbReference type="CDD" id="cd12797">
    <property type="entry name" value="M23_peptidase"/>
    <property type="match status" value="1"/>
</dbReference>
<dbReference type="Gene3D" id="2.70.70.10">
    <property type="entry name" value="Glucose Permease (Domain IIA)"/>
    <property type="match status" value="1"/>
</dbReference>
<organism evidence="3 4">
    <name type="scientific">Desulforamulus aquiferis</name>
    <dbReference type="NCBI Taxonomy" id="1397668"/>
    <lineage>
        <taxon>Bacteria</taxon>
        <taxon>Bacillati</taxon>
        <taxon>Bacillota</taxon>
        <taxon>Clostridia</taxon>
        <taxon>Eubacteriales</taxon>
        <taxon>Peptococcaceae</taxon>
        <taxon>Desulforamulus</taxon>
    </lineage>
</organism>
<dbReference type="CDD" id="cd00118">
    <property type="entry name" value="LysM"/>
    <property type="match status" value="2"/>
</dbReference>
<dbReference type="Gene3D" id="3.10.350.10">
    <property type="entry name" value="LysM domain"/>
    <property type="match status" value="2"/>
</dbReference>
<dbReference type="PANTHER" id="PTHR21666">
    <property type="entry name" value="PEPTIDASE-RELATED"/>
    <property type="match status" value="1"/>
</dbReference>
<protein>
    <submittedName>
        <fullName evidence="3">M23 family metallopeptidase</fullName>
    </submittedName>
</protein>
<dbReference type="PANTHER" id="PTHR21666:SF270">
    <property type="entry name" value="MUREIN HYDROLASE ACTIVATOR ENVC"/>
    <property type="match status" value="1"/>
</dbReference>
<dbReference type="Proteomes" id="UP001172911">
    <property type="component" value="Unassembled WGS sequence"/>
</dbReference>
<evidence type="ECO:0000259" key="2">
    <source>
        <dbReference type="PROSITE" id="PS51782"/>
    </source>
</evidence>
<dbReference type="Pfam" id="PF01551">
    <property type="entry name" value="Peptidase_M23"/>
    <property type="match status" value="1"/>
</dbReference>
<dbReference type="InterPro" id="IPR018392">
    <property type="entry name" value="LysM"/>
</dbReference>
<dbReference type="SUPFAM" id="SSF51261">
    <property type="entry name" value="Duplicated hybrid motif"/>
    <property type="match status" value="1"/>
</dbReference>
<dbReference type="InterPro" id="IPR050570">
    <property type="entry name" value="Cell_wall_metabolism_enzyme"/>
</dbReference>
<evidence type="ECO:0000313" key="4">
    <source>
        <dbReference type="Proteomes" id="UP001172911"/>
    </source>
</evidence>
<dbReference type="InterPro" id="IPR016047">
    <property type="entry name" value="M23ase_b-sheet_dom"/>
</dbReference>
<name>A0AAW7ZAW1_9FIRM</name>
<accession>A0AAW7ZAW1</accession>
<evidence type="ECO:0000256" key="1">
    <source>
        <dbReference type="SAM" id="SignalP"/>
    </source>
</evidence>